<dbReference type="CDD" id="cd17535">
    <property type="entry name" value="REC_NarL-like"/>
    <property type="match status" value="1"/>
</dbReference>
<dbReference type="KEGG" id="alus:STSP2_03346"/>
<sequence>MGIRILIADDHGIVRQGIKEIVSQHEDMEVIGEAADGLTTLKLVRDLKPDIVLMDISMPDLNGVETTREIKRDYPDVKIIGLSMHSAKKFISEMLKAGASGYLLKDTGFEELINAITVVSSGQNYLSPAITETVVENYVRNSPERPNSVFSTLTKRERQILQSLAEGKTTKQTAKDLFISPKTVEAHRLNVMNKLGIDNVAMLTKYAIQEGLTSPEP</sequence>
<dbReference type="SUPFAM" id="SSF46894">
    <property type="entry name" value="C-terminal effector domain of the bipartite response regulators"/>
    <property type="match status" value="1"/>
</dbReference>
<organism evidence="8 9">
    <name type="scientific">Anaerohalosphaera lusitana</name>
    <dbReference type="NCBI Taxonomy" id="1936003"/>
    <lineage>
        <taxon>Bacteria</taxon>
        <taxon>Pseudomonadati</taxon>
        <taxon>Planctomycetota</taxon>
        <taxon>Phycisphaerae</taxon>
        <taxon>Sedimentisphaerales</taxon>
        <taxon>Anaerohalosphaeraceae</taxon>
        <taxon>Anaerohalosphaera</taxon>
    </lineage>
</organism>
<evidence type="ECO:0000256" key="5">
    <source>
        <dbReference type="PROSITE-ProRule" id="PRU00169"/>
    </source>
</evidence>
<proteinExistence type="predicted"/>
<keyword evidence="1 5" id="KW-0597">Phosphoprotein</keyword>
<dbReference type="CDD" id="cd06170">
    <property type="entry name" value="LuxR_C_like"/>
    <property type="match status" value="1"/>
</dbReference>
<dbReference type="EMBL" id="CP019791">
    <property type="protein sequence ID" value="AQT70142.1"/>
    <property type="molecule type" value="Genomic_DNA"/>
</dbReference>
<accession>A0A1U9NQD5</accession>
<dbReference type="Proteomes" id="UP000189674">
    <property type="component" value="Chromosome"/>
</dbReference>
<name>A0A1U9NQD5_9BACT</name>
<dbReference type="AlphaFoldDB" id="A0A1U9NQD5"/>
<dbReference type="GO" id="GO:0006355">
    <property type="term" value="P:regulation of DNA-templated transcription"/>
    <property type="evidence" value="ECO:0007669"/>
    <property type="project" value="InterPro"/>
</dbReference>
<dbReference type="InterPro" id="IPR058245">
    <property type="entry name" value="NreC/VraR/RcsB-like_REC"/>
</dbReference>
<evidence type="ECO:0000256" key="2">
    <source>
        <dbReference type="ARBA" id="ARBA00023015"/>
    </source>
</evidence>
<dbReference type="STRING" id="1936003.STSP2_03346"/>
<dbReference type="PRINTS" id="PR00038">
    <property type="entry name" value="HTHLUXR"/>
</dbReference>
<dbReference type="InterPro" id="IPR011006">
    <property type="entry name" value="CheY-like_superfamily"/>
</dbReference>
<evidence type="ECO:0000256" key="1">
    <source>
        <dbReference type="ARBA" id="ARBA00022553"/>
    </source>
</evidence>
<dbReference type="Pfam" id="PF00072">
    <property type="entry name" value="Response_reg"/>
    <property type="match status" value="1"/>
</dbReference>
<reference evidence="9" key="1">
    <citation type="submission" date="2017-02" db="EMBL/GenBank/DDBJ databases">
        <title>Comparative genomics and description of representatives of a novel lineage of planctomycetes thriving in anoxic sediments.</title>
        <authorList>
            <person name="Spring S."/>
            <person name="Bunk B."/>
            <person name="Sproer C."/>
        </authorList>
    </citation>
    <scope>NUCLEOTIDE SEQUENCE [LARGE SCALE GENOMIC DNA]</scope>
    <source>
        <strain evidence="9">ST-NAGAB-D1</strain>
    </source>
</reference>
<dbReference type="PROSITE" id="PS50110">
    <property type="entry name" value="RESPONSE_REGULATORY"/>
    <property type="match status" value="1"/>
</dbReference>
<evidence type="ECO:0000256" key="3">
    <source>
        <dbReference type="ARBA" id="ARBA00023125"/>
    </source>
</evidence>
<gene>
    <name evidence="8" type="primary">nreC_3</name>
    <name evidence="8" type="ORF">STSP2_03346</name>
</gene>
<feature type="modified residue" description="4-aspartylphosphate" evidence="5">
    <location>
        <position position="55"/>
    </location>
</feature>
<dbReference type="OrthoDB" id="9796655at2"/>
<feature type="domain" description="Response regulatory" evidence="7">
    <location>
        <begin position="4"/>
        <end position="120"/>
    </location>
</feature>
<dbReference type="GO" id="GO:0003677">
    <property type="term" value="F:DNA binding"/>
    <property type="evidence" value="ECO:0007669"/>
    <property type="project" value="UniProtKB-KW"/>
</dbReference>
<dbReference type="SMART" id="SM00448">
    <property type="entry name" value="REC"/>
    <property type="match status" value="1"/>
</dbReference>
<dbReference type="InterPro" id="IPR039420">
    <property type="entry name" value="WalR-like"/>
</dbReference>
<feature type="domain" description="HTH luxR-type" evidence="6">
    <location>
        <begin position="146"/>
        <end position="211"/>
    </location>
</feature>
<keyword evidence="4" id="KW-0804">Transcription</keyword>
<keyword evidence="3" id="KW-0238">DNA-binding</keyword>
<dbReference type="InterPro" id="IPR016032">
    <property type="entry name" value="Sig_transdc_resp-reg_C-effctor"/>
</dbReference>
<keyword evidence="9" id="KW-1185">Reference proteome</keyword>
<evidence type="ECO:0000313" key="8">
    <source>
        <dbReference type="EMBL" id="AQT70142.1"/>
    </source>
</evidence>
<dbReference type="InterPro" id="IPR000792">
    <property type="entry name" value="Tscrpt_reg_LuxR_C"/>
</dbReference>
<protein>
    <submittedName>
        <fullName evidence="8">Nitrogen regulation protein C</fullName>
    </submittedName>
</protein>
<dbReference type="Pfam" id="PF00196">
    <property type="entry name" value="GerE"/>
    <property type="match status" value="1"/>
</dbReference>
<dbReference type="PROSITE" id="PS50043">
    <property type="entry name" value="HTH_LUXR_2"/>
    <property type="match status" value="1"/>
</dbReference>
<dbReference type="Gene3D" id="3.40.50.2300">
    <property type="match status" value="1"/>
</dbReference>
<dbReference type="InterPro" id="IPR001789">
    <property type="entry name" value="Sig_transdc_resp-reg_receiver"/>
</dbReference>
<evidence type="ECO:0000256" key="4">
    <source>
        <dbReference type="ARBA" id="ARBA00023163"/>
    </source>
</evidence>
<dbReference type="RefSeq" id="WP_146663752.1">
    <property type="nucleotide sequence ID" value="NZ_CP019791.1"/>
</dbReference>
<keyword evidence="2" id="KW-0805">Transcription regulation</keyword>
<dbReference type="SUPFAM" id="SSF52172">
    <property type="entry name" value="CheY-like"/>
    <property type="match status" value="1"/>
</dbReference>
<dbReference type="SMART" id="SM00421">
    <property type="entry name" value="HTH_LUXR"/>
    <property type="match status" value="1"/>
</dbReference>
<dbReference type="GO" id="GO:0000160">
    <property type="term" value="P:phosphorelay signal transduction system"/>
    <property type="evidence" value="ECO:0007669"/>
    <property type="project" value="InterPro"/>
</dbReference>
<dbReference type="PANTHER" id="PTHR43214">
    <property type="entry name" value="TWO-COMPONENT RESPONSE REGULATOR"/>
    <property type="match status" value="1"/>
</dbReference>
<evidence type="ECO:0000259" key="7">
    <source>
        <dbReference type="PROSITE" id="PS50110"/>
    </source>
</evidence>
<dbReference type="PANTHER" id="PTHR43214:SF41">
    <property type="entry name" value="NITRATE_NITRITE RESPONSE REGULATOR PROTEIN NARP"/>
    <property type="match status" value="1"/>
</dbReference>
<evidence type="ECO:0000259" key="6">
    <source>
        <dbReference type="PROSITE" id="PS50043"/>
    </source>
</evidence>
<evidence type="ECO:0000313" key="9">
    <source>
        <dbReference type="Proteomes" id="UP000189674"/>
    </source>
</evidence>